<dbReference type="AlphaFoldDB" id="A0A5B7G3Z8"/>
<comment type="caution">
    <text evidence="1">The sequence shown here is derived from an EMBL/GenBank/DDBJ whole genome shotgun (WGS) entry which is preliminary data.</text>
</comment>
<sequence>MSKKKKKDVFLTGGWTERSKLRSTLQRNGEVIGVRAGAARNRRLRVFTLWRGAGVPQVWRGNTREAEKASQE</sequence>
<evidence type="ECO:0000313" key="1">
    <source>
        <dbReference type="EMBL" id="MPC52317.1"/>
    </source>
</evidence>
<name>A0A5B7G3Z8_PORTR</name>
<keyword evidence="2" id="KW-1185">Reference proteome</keyword>
<reference evidence="1 2" key="1">
    <citation type="submission" date="2019-05" db="EMBL/GenBank/DDBJ databases">
        <title>Another draft genome of Portunus trituberculatus and its Hox gene families provides insights of decapod evolution.</title>
        <authorList>
            <person name="Jeong J.-H."/>
            <person name="Song I."/>
            <person name="Kim S."/>
            <person name="Choi T."/>
            <person name="Kim D."/>
            <person name="Ryu S."/>
            <person name="Kim W."/>
        </authorList>
    </citation>
    <scope>NUCLEOTIDE SEQUENCE [LARGE SCALE GENOMIC DNA]</scope>
    <source>
        <tissue evidence="1">Muscle</tissue>
    </source>
</reference>
<dbReference type="Proteomes" id="UP000324222">
    <property type="component" value="Unassembled WGS sequence"/>
</dbReference>
<organism evidence="1 2">
    <name type="scientific">Portunus trituberculatus</name>
    <name type="common">Swimming crab</name>
    <name type="synonym">Neptunus trituberculatus</name>
    <dbReference type="NCBI Taxonomy" id="210409"/>
    <lineage>
        <taxon>Eukaryota</taxon>
        <taxon>Metazoa</taxon>
        <taxon>Ecdysozoa</taxon>
        <taxon>Arthropoda</taxon>
        <taxon>Crustacea</taxon>
        <taxon>Multicrustacea</taxon>
        <taxon>Malacostraca</taxon>
        <taxon>Eumalacostraca</taxon>
        <taxon>Eucarida</taxon>
        <taxon>Decapoda</taxon>
        <taxon>Pleocyemata</taxon>
        <taxon>Brachyura</taxon>
        <taxon>Eubrachyura</taxon>
        <taxon>Portunoidea</taxon>
        <taxon>Portunidae</taxon>
        <taxon>Portuninae</taxon>
        <taxon>Portunus</taxon>
    </lineage>
</organism>
<gene>
    <name evidence="1" type="ORF">E2C01_046182</name>
</gene>
<accession>A0A5B7G3Z8</accession>
<dbReference type="EMBL" id="VSRR010010779">
    <property type="protein sequence ID" value="MPC52317.1"/>
    <property type="molecule type" value="Genomic_DNA"/>
</dbReference>
<protein>
    <submittedName>
        <fullName evidence="1">Uncharacterized protein</fullName>
    </submittedName>
</protein>
<evidence type="ECO:0000313" key="2">
    <source>
        <dbReference type="Proteomes" id="UP000324222"/>
    </source>
</evidence>
<proteinExistence type="predicted"/>